<dbReference type="RefSeq" id="WP_211939567.1">
    <property type="nucleotide sequence ID" value="NZ_CP073078.1"/>
</dbReference>
<evidence type="ECO:0000313" key="2">
    <source>
        <dbReference type="Proteomes" id="UP000676409"/>
    </source>
</evidence>
<protein>
    <submittedName>
        <fullName evidence="1">Uncharacterized protein</fullName>
    </submittedName>
</protein>
<name>A0A975G270_9CAUL</name>
<dbReference type="KEGG" id="caul:KCG34_06435"/>
<keyword evidence="2" id="KW-1185">Reference proteome</keyword>
<proteinExistence type="predicted"/>
<dbReference type="Proteomes" id="UP000676409">
    <property type="component" value="Chromosome"/>
</dbReference>
<evidence type="ECO:0000313" key="1">
    <source>
        <dbReference type="EMBL" id="QUD89515.1"/>
    </source>
</evidence>
<organism evidence="1 2">
    <name type="scientific">Phenylobacterium montanum</name>
    <dbReference type="NCBI Taxonomy" id="2823693"/>
    <lineage>
        <taxon>Bacteria</taxon>
        <taxon>Pseudomonadati</taxon>
        <taxon>Pseudomonadota</taxon>
        <taxon>Alphaproteobacteria</taxon>
        <taxon>Caulobacterales</taxon>
        <taxon>Caulobacteraceae</taxon>
        <taxon>Phenylobacterium</taxon>
    </lineage>
</organism>
<accession>A0A975G270</accession>
<dbReference type="AlphaFoldDB" id="A0A975G270"/>
<sequence>MPENFTETVLLVCSDEVRASDILAKLFDKGIDAIGPVKDSATAIALAGQKAPTLAIIARPPAGRRNAWQLARALVSNWGIAPLLLDTARKDGWDGTDPSWWRPGSGQLARLKAALG</sequence>
<gene>
    <name evidence="1" type="ORF">KCG34_06435</name>
</gene>
<reference evidence="1" key="1">
    <citation type="submission" date="2021-04" db="EMBL/GenBank/DDBJ databases">
        <title>The complete genome sequence of Caulobacter sp. S6.</title>
        <authorList>
            <person name="Tang Y."/>
            <person name="Ouyang W."/>
            <person name="Liu Q."/>
            <person name="Huang B."/>
            <person name="Guo Z."/>
            <person name="Lei P."/>
        </authorList>
    </citation>
    <scope>NUCLEOTIDE SEQUENCE</scope>
    <source>
        <strain evidence="1">S6</strain>
    </source>
</reference>
<dbReference type="EMBL" id="CP073078">
    <property type="protein sequence ID" value="QUD89515.1"/>
    <property type="molecule type" value="Genomic_DNA"/>
</dbReference>